<dbReference type="Gene3D" id="3.40.50.150">
    <property type="entry name" value="Vaccinia Virus protein VP39"/>
    <property type="match status" value="1"/>
</dbReference>
<dbReference type="InterPro" id="IPR003333">
    <property type="entry name" value="CMAS"/>
</dbReference>
<dbReference type="InterPro" id="IPR050723">
    <property type="entry name" value="CFA/CMAS"/>
</dbReference>
<evidence type="ECO:0000256" key="2">
    <source>
        <dbReference type="ARBA" id="ARBA00022603"/>
    </source>
</evidence>
<dbReference type="GO" id="GO:0008168">
    <property type="term" value="F:methyltransferase activity"/>
    <property type="evidence" value="ECO:0007669"/>
    <property type="project" value="UniProtKB-KW"/>
</dbReference>
<dbReference type="OrthoDB" id="9782855at2"/>
<dbReference type="PANTHER" id="PTHR43667:SF1">
    <property type="entry name" value="CYCLOPROPANE-FATTY-ACYL-PHOSPHOLIPID SYNTHASE"/>
    <property type="match status" value="1"/>
</dbReference>
<dbReference type="GO" id="GO:0032259">
    <property type="term" value="P:methylation"/>
    <property type="evidence" value="ECO:0007669"/>
    <property type="project" value="UniProtKB-KW"/>
</dbReference>
<dbReference type="AlphaFoldDB" id="A0A0P0Z1G4"/>
<evidence type="ECO:0000256" key="3">
    <source>
        <dbReference type="ARBA" id="ARBA00022679"/>
    </source>
</evidence>
<dbReference type="CDD" id="cd02440">
    <property type="entry name" value="AdoMet_MTases"/>
    <property type="match status" value="1"/>
</dbReference>
<keyword evidence="3" id="KW-0808">Transferase</keyword>
<comment type="similarity">
    <text evidence="1">Belongs to the CFA/CMAS family.</text>
</comment>
<reference evidence="7" key="1">
    <citation type="journal article" date="2015" name="Proc. Natl. Acad. Sci. U.S.A.">
        <title>Bacterial clade with the ribosomal RNA operon on a small plasmid rather than the chromosome.</title>
        <authorList>
            <person name="Anda M."/>
            <person name="Ohtsubo Y."/>
            <person name="Okubo T."/>
            <person name="Sugawara M."/>
            <person name="Nagata Y."/>
            <person name="Tsuda M."/>
            <person name="Minamisawa K."/>
            <person name="Mitsui H."/>
        </authorList>
    </citation>
    <scope>NUCLEOTIDE SEQUENCE</scope>
    <source>
        <strain evidence="7">JCM 14755</strain>
    </source>
</reference>
<accession>A0A0P0Z1G4</accession>
<dbReference type="GO" id="GO:0008610">
    <property type="term" value="P:lipid biosynthetic process"/>
    <property type="evidence" value="ECO:0007669"/>
    <property type="project" value="InterPro"/>
</dbReference>
<sequence length="430" mass="48476">MRTDDVPGAGALAKIIRDGYRSFQPSIALRLWTGERLGPETGPVIVLKDPTALANLAFRPNIGMLVELWMDKAIDLEDGTLFDLARVKSRVKTKVALKELSKWQVARALPALYRLKRHGKTVTAPPADGAGRSGSTREAIQYHYDVSNDFYRLFLDQRMLYSCAYFDGWHDDLEKAQHDKLDMICRKLRLQPGERLLDIGSGWGALLIHAVQNYDVIGHGVTLSQAQYDLAVERIAAAGLSNRITIELKPFQELTGVFDKISSIGMFEHVGFAHHDEYFGAVHSLLKPGGLYLHHAITRPAKKSLRKFHRKSAEYRAITRYIFPGGELDFIGHSLQKLEAYGFEVHDVEGWREHYARTLTLWAHRLYANFDAAVAMIGEPRARLWIAYLVGCAISFERGDALIQQTLASRKVKGPSKVPPTRRDLYAPRD</sequence>
<name>A0A0P0Z1G4_9HYPH</name>
<keyword evidence="2" id="KW-0489">Methyltransferase</keyword>
<keyword evidence="5" id="KW-0443">Lipid metabolism</keyword>
<proteinExistence type="inferred from homology"/>
<evidence type="ECO:0000256" key="5">
    <source>
        <dbReference type="ARBA" id="ARBA00023098"/>
    </source>
</evidence>
<dbReference type="Pfam" id="PF02353">
    <property type="entry name" value="CMAS"/>
    <property type="match status" value="1"/>
</dbReference>
<dbReference type="PANTHER" id="PTHR43667">
    <property type="entry name" value="CYCLOPROPANE-FATTY-ACYL-PHOSPHOLIPID SYNTHASE"/>
    <property type="match status" value="1"/>
</dbReference>
<dbReference type="SUPFAM" id="SSF53335">
    <property type="entry name" value="S-adenosyl-L-methionine-dependent methyltransferases"/>
    <property type="match status" value="1"/>
</dbReference>
<organism evidence="7">
    <name type="scientific">Aureimonas frigidaquae</name>
    <dbReference type="NCBI Taxonomy" id="424757"/>
    <lineage>
        <taxon>Bacteria</taxon>
        <taxon>Pseudomonadati</taxon>
        <taxon>Pseudomonadota</taxon>
        <taxon>Alphaproteobacteria</taxon>
        <taxon>Hyphomicrobiales</taxon>
        <taxon>Aurantimonadaceae</taxon>
        <taxon>Aureimonas</taxon>
    </lineage>
</organism>
<keyword evidence="4" id="KW-0949">S-adenosyl-L-methionine</keyword>
<evidence type="ECO:0000256" key="6">
    <source>
        <dbReference type="PIRSR" id="PIRSR003085-1"/>
    </source>
</evidence>
<evidence type="ECO:0000256" key="4">
    <source>
        <dbReference type="ARBA" id="ARBA00022691"/>
    </source>
</evidence>
<evidence type="ECO:0000256" key="1">
    <source>
        <dbReference type="ARBA" id="ARBA00010815"/>
    </source>
</evidence>
<feature type="active site" evidence="6">
    <location>
        <position position="392"/>
    </location>
</feature>
<dbReference type="PIRSF" id="PIRSF003085">
    <property type="entry name" value="CMAS"/>
    <property type="match status" value="1"/>
</dbReference>
<dbReference type="InterPro" id="IPR029063">
    <property type="entry name" value="SAM-dependent_MTases_sf"/>
</dbReference>
<dbReference type="RefSeq" id="WP_062226561.1">
    <property type="nucleotide sequence ID" value="NZ_BBWR01000003.1"/>
</dbReference>
<evidence type="ECO:0000313" key="7">
    <source>
        <dbReference type="EMBL" id="BAT27495.1"/>
    </source>
</evidence>
<protein>
    <submittedName>
        <fullName evidence="7">Fatty acid synthase, cyclopropane-fatty-acyl-phospholipid synthase</fullName>
    </submittedName>
</protein>
<dbReference type="EMBL" id="LC066375">
    <property type="protein sequence ID" value="BAT27495.1"/>
    <property type="molecule type" value="Genomic_DNA"/>
</dbReference>